<organism evidence="1 2">
    <name type="scientific">Ructibacterium gallinarum</name>
    <dbReference type="NCBI Taxonomy" id="2779355"/>
    <lineage>
        <taxon>Bacteria</taxon>
        <taxon>Bacillati</taxon>
        <taxon>Bacillota</taxon>
        <taxon>Clostridia</taxon>
        <taxon>Eubacteriales</taxon>
        <taxon>Oscillospiraceae</taxon>
        <taxon>Ructibacterium</taxon>
    </lineage>
</organism>
<name>A0A9D5LX36_9FIRM</name>
<sequence>MTIFRFYDRIIKNGKAERQNAEKLEKIFDCSYGDGFDDDIGRLWYSQRS</sequence>
<evidence type="ECO:0000313" key="2">
    <source>
        <dbReference type="Proteomes" id="UP000806542"/>
    </source>
</evidence>
<accession>A0A9D5LX36</accession>
<evidence type="ECO:0000313" key="1">
    <source>
        <dbReference type="EMBL" id="MBE5039406.1"/>
    </source>
</evidence>
<comment type="caution">
    <text evidence="1">The sequence shown here is derived from an EMBL/GenBank/DDBJ whole genome shotgun (WGS) entry which is preliminary data.</text>
</comment>
<dbReference type="EMBL" id="JADCKB010000004">
    <property type="protein sequence ID" value="MBE5039406.1"/>
    <property type="molecule type" value="Genomic_DNA"/>
</dbReference>
<dbReference type="Proteomes" id="UP000806542">
    <property type="component" value="Unassembled WGS sequence"/>
</dbReference>
<keyword evidence="2" id="KW-1185">Reference proteome</keyword>
<protein>
    <submittedName>
        <fullName evidence="1">Uncharacterized protein</fullName>
    </submittedName>
</protein>
<gene>
    <name evidence="1" type="ORF">INF28_02870</name>
</gene>
<reference evidence="1" key="1">
    <citation type="submission" date="2020-10" db="EMBL/GenBank/DDBJ databases">
        <title>ChiBAC.</title>
        <authorList>
            <person name="Zenner C."/>
            <person name="Hitch T.C.A."/>
            <person name="Clavel T."/>
        </authorList>
    </citation>
    <scope>NUCLEOTIDE SEQUENCE</scope>
    <source>
        <strain evidence="1">DSM 107454</strain>
    </source>
</reference>
<dbReference type="AlphaFoldDB" id="A0A9D5LX36"/>
<proteinExistence type="predicted"/>